<evidence type="ECO:0000256" key="7">
    <source>
        <dbReference type="ARBA" id="ARBA00022824"/>
    </source>
</evidence>
<dbReference type="PANTHER" id="PTHR13266">
    <property type="entry name" value="PROTEASOME INHIBITOR"/>
    <property type="match status" value="1"/>
</dbReference>
<dbReference type="InterPro" id="IPR045128">
    <property type="entry name" value="PI31-like"/>
</dbReference>
<dbReference type="GO" id="GO:0070628">
    <property type="term" value="F:proteasome binding"/>
    <property type="evidence" value="ECO:0007669"/>
    <property type="project" value="InterPro"/>
</dbReference>
<keyword evidence="9" id="KW-0007">Acetylation</keyword>
<comment type="subcellular location">
    <subcellularLocation>
        <location evidence="2">Cytoplasm</location>
    </subcellularLocation>
    <subcellularLocation>
        <location evidence="1">Endoplasmic reticulum</location>
    </subcellularLocation>
</comment>
<evidence type="ECO:0000256" key="8">
    <source>
        <dbReference type="ARBA" id="ARBA00022942"/>
    </source>
</evidence>
<evidence type="ECO:0000256" key="11">
    <source>
        <dbReference type="SAM" id="MobiDB-lite"/>
    </source>
</evidence>
<dbReference type="Pfam" id="PF11566">
    <property type="entry name" value="PI31_Prot_N"/>
    <property type="match status" value="1"/>
</dbReference>
<keyword evidence="5" id="KW-0963">Cytoplasm</keyword>
<dbReference type="GO" id="GO:0000502">
    <property type="term" value="C:proteasome complex"/>
    <property type="evidence" value="ECO:0007669"/>
    <property type="project" value="UniProtKB-KW"/>
</dbReference>
<gene>
    <name evidence="14" type="ORF">BLGHR1_14206</name>
</gene>
<evidence type="ECO:0000256" key="1">
    <source>
        <dbReference type="ARBA" id="ARBA00004240"/>
    </source>
</evidence>
<reference evidence="14 15" key="1">
    <citation type="submission" date="2017-11" db="EMBL/GenBank/DDBJ databases">
        <authorList>
            <person name="Kracher B."/>
        </authorList>
    </citation>
    <scope>NUCLEOTIDE SEQUENCE [LARGE SCALE GENOMIC DNA]</scope>
    <source>
        <strain evidence="14 15">RACE1</strain>
    </source>
</reference>
<comment type="similarity">
    <text evidence="3">Belongs to the proteasome inhibitor PI31 family.</text>
</comment>
<keyword evidence="4" id="KW-0488">Methylation</keyword>
<evidence type="ECO:0000256" key="9">
    <source>
        <dbReference type="ARBA" id="ARBA00022990"/>
    </source>
</evidence>
<accession>A0A383USS4</accession>
<dbReference type="PANTHER" id="PTHR13266:SF1">
    <property type="entry name" value="PROTEASOME INHIBITOR PI31 SUBUNIT"/>
    <property type="match status" value="1"/>
</dbReference>
<dbReference type="GO" id="GO:0043161">
    <property type="term" value="P:proteasome-mediated ubiquitin-dependent protein catabolic process"/>
    <property type="evidence" value="ECO:0007669"/>
    <property type="project" value="InterPro"/>
</dbReference>
<dbReference type="InterPro" id="IPR013886">
    <property type="entry name" value="PI31_Prot_C"/>
</dbReference>
<evidence type="ECO:0000256" key="6">
    <source>
        <dbReference type="ARBA" id="ARBA00022553"/>
    </source>
</evidence>
<feature type="region of interest" description="Disordered" evidence="11">
    <location>
        <begin position="340"/>
        <end position="373"/>
    </location>
</feature>
<evidence type="ECO:0000256" key="3">
    <source>
        <dbReference type="ARBA" id="ARBA00006405"/>
    </source>
</evidence>
<proteinExistence type="inferred from homology"/>
<feature type="domain" description="PI31 proteasome regulator C-terminal" evidence="12">
    <location>
        <begin position="283"/>
        <end position="350"/>
    </location>
</feature>
<sequence>MTMPLTGERVARCMVEAVSNNSQDDKTYNITNPYQAIALFSHACIIASGLRLIGLSEGQVTEEECNHIAPRLPTEWSASLNYFTFMYMDQQSSSKYVVKVDQLGDKAEIRAIKLGENQISRLEVAVGDYISSTALPLRLTITATGDEDRSDLDENFEKVFFSHTRLKELMTLIYDSILVNMVTSTTNDNHDLPISSLKSTNNDKTKNDTPLRKLSQTLEKIQPNNTPCSISTQPCSSQDLTASTSSVYHPGGDFPPPGFDDEYDMMRLPHSRPHIYGEVPFNIGHDDLNPPSLGPHDPLRGSFVGGGIGGGTRGMHPTFGEPLFGGVEESNSRGYRAGVPPGARYYPTGPGDLPSNRGGPPNPFQGFGGGGFI</sequence>
<protein>
    <submittedName>
        <fullName evidence="14">Uncharacterized protein</fullName>
    </submittedName>
</protein>
<evidence type="ECO:0000256" key="4">
    <source>
        <dbReference type="ARBA" id="ARBA00022481"/>
    </source>
</evidence>
<keyword evidence="8" id="KW-0647">Proteasome</keyword>
<dbReference type="GO" id="GO:0004866">
    <property type="term" value="F:endopeptidase inhibitor activity"/>
    <property type="evidence" value="ECO:0007669"/>
    <property type="project" value="InterPro"/>
</dbReference>
<dbReference type="Pfam" id="PF08577">
    <property type="entry name" value="PI31_Prot_C"/>
    <property type="match status" value="1"/>
</dbReference>
<dbReference type="Gene3D" id="3.40.1000.30">
    <property type="match status" value="1"/>
</dbReference>
<feature type="domain" description="PI31 proteasome regulator N-terminal" evidence="13">
    <location>
        <begin position="28"/>
        <end position="186"/>
    </location>
</feature>
<evidence type="ECO:0000256" key="5">
    <source>
        <dbReference type="ARBA" id="ARBA00022490"/>
    </source>
</evidence>
<evidence type="ECO:0000256" key="2">
    <source>
        <dbReference type="ARBA" id="ARBA00004496"/>
    </source>
</evidence>
<dbReference type="Proteomes" id="UP000275772">
    <property type="component" value="Unassembled WGS sequence"/>
</dbReference>
<dbReference type="InterPro" id="IPR021625">
    <property type="entry name" value="PI31_Prot_N"/>
</dbReference>
<keyword evidence="6" id="KW-0597">Phosphoprotein</keyword>
<comment type="function">
    <text evidence="10">Plays an important role in control of proteasome function. Inhibits the hydrolysis of protein and peptide substrates by the 20S proteasome. Also inhibits the activation of the proteasome by the proteasome regulatory proteins PA700 and PA28.</text>
</comment>
<feature type="region of interest" description="Disordered" evidence="11">
    <location>
        <begin position="189"/>
        <end position="209"/>
    </location>
</feature>
<evidence type="ECO:0000313" key="15">
    <source>
        <dbReference type="Proteomes" id="UP000275772"/>
    </source>
</evidence>
<dbReference type="AlphaFoldDB" id="A0A383USS4"/>
<dbReference type="VEuPathDB" id="FungiDB:BLGHR1_14206"/>
<feature type="region of interest" description="Disordered" evidence="11">
    <location>
        <begin position="223"/>
        <end position="252"/>
    </location>
</feature>
<dbReference type="GO" id="GO:0005783">
    <property type="term" value="C:endoplasmic reticulum"/>
    <property type="evidence" value="ECO:0007669"/>
    <property type="project" value="UniProtKB-SubCell"/>
</dbReference>
<feature type="compositionally biased region" description="Polar residues" evidence="11">
    <location>
        <begin position="223"/>
        <end position="247"/>
    </location>
</feature>
<dbReference type="EMBL" id="UNSH01000051">
    <property type="protein sequence ID" value="SZF03414.1"/>
    <property type="molecule type" value="Genomic_DNA"/>
</dbReference>
<name>A0A383USS4_BLUHO</name>
<evidence type="ECO:0000259" key="12">
    <source>
        <dbReference type="Pfam" id="PF08577"/>
    </source>
</evidence>
<evidence type="ECO:0000256" key="10">
    <source>
        <dbReference type="ARBA" id="ARBA00024805"/>
    </source>
</evidence>
<organism evidence="14 15">
    <name type="scientific">Blumeria hordei</name>
    <name type="common">Barley powdery mildew</name>
    <name type="synonym">Blumeria graminis f. sp. hordei</name>
    <dbReference type="NCBI Taxonomy" id="2867405"/>
    <lineage>
        <taxon>Eukaryota</taxon>
        <taxon>Fungi</taxon>
        <taxon>Dikarya</taxon>
        <taxon>Ascomycota</taxon>
        <taxon>Pezizomycotina</taxon>
        <taxon>Leotiomycetes</taxon>
        <taxon>Erysiphales</taxon>
        <taxon>Erysiphaceae</taxon>
        <taxon>Blumeria</taxon>
    </lineage>
</organism>
<evidence type="ECO:0000259" key="13">
    <source>
        <dbReference type="Pfam" id="PF11566"/>
    </source>
</evidence>
<keyword evidence="7" id="KW-0256">Endoplasmic reticulum</keyword>
<evidence type="ECO:0000313" key="14">
    <source>
        <dbReference type="EMBL" id="SZF03414.1"/>
    </source>
</evidence>